<gene>
    <name evidence="11" type="ORF">Z968_12075</name>
</gene>
<evidence type="ECO:0000256" key="9">
    <source>
        <dbReference type="SAM" id="Coils"/>
    </source>
</evidence>
<dbReference type="FunFam" id="3.30.565.10:FF:000037">
    <property type="entry name" value="Hybrid sensor histidine kinase/response regulator"/>
    <property type="match status" value="1"/>
</dbReference>
<dbReference type="SMART" id="SM00388">
    <property type="entry name" value="HisKA"/>
    <property type="match status" value="1"/>
</dbReference>
<keyword evidence="4" id="KW-0808">Transferase</keyword>
<dbReference type="PROSITE" id="PS50109">
    <property type="entry name" value="HIS_KIN"/>
    <property type="match status" value="1"/>
</dbReference>
<protein>
    <recommendedName>
        <fullName evidence="2">histidine kinase</fullName>
        <ecNumber evidence="2">2.7.13.3</ecNumber>
    </recommendedName>
</protein>
<evidence type="ECO:0000313" key="12">
    <source>
        <dbReference type="Proteomes" id="UP000030012"/>
    </source>
</evidence>
<dbReference type="Pfam" id="PF02518">
    <property type="entry name" value="HATPase_c"/>
    <property type="match status" value="1"/>
</dbReference>
<evidence type="ECO:0000259" key="10">
    <source>
        <dbReference type="PROSITE" id="PS50109"/>
    </source>
</evidence>
<dbReference type="EC" id="2.7.13.3" evidence="2"/>
<feature type="coiled-coil region" evidence="9">
    <location>
        <begin position="307"/>
        <end position="334"/>
    </location>
</feature>
<name>A0A0A0I0H9_CLONO</name>
<keyword evidence="3" id="KW-0597">Phosphoprotein</keyword>
<comment type="caution">
    <text evidence="11">The sequence shown here is derived from an EMBL/GenBank/DDBJ whole genome shotgun (WGS) entry which is preliminary data.</text>
</comment>
<organism evidence="11 12">
    <name type="scientific">Clostridium novyi A str. 4552</name>
    <dbReference type="NCBI Taxonomy" id="1444289"/>
    <lineage>
        <taxon>Bacteria</taxon>
        <taxon>Bacillati</taxon>
        <taxon>Bacillota</taxon>
        <taxon>Clostridia</taxon>
        <taxon>Eubacteriales</taxon>
        <taxon>Clostridiaceae</taxon>
        <taxon>Clostridium</taxon>
    </lineage>
</organism>
<dbReference type="SUPFAM" id="SSF55874">
    <property type="entry name" value="ATPase domain of HSP90 chaperone/DNA topoisomerase II/histidine kinase"/>
    <property type="match status" value="1"/>
</dbReference>
<dbReference type="GO" id="GO:0000155">
    <property type="term" value="F:phosphorelay sensor kinase activity"/>
    <property type="evidence" value="ECO:0007669"/>
    <property type="project" value="InterPro"/>
</dbReference>
<dbReference type="Gene3D" id="3.30.450.40">
    <property type="match status" value="1"/>
</dbReference>
<dbReference type="EMBL" id="JENJ01000082">
    <property type="protein sequence ID" value="KGM94237.1"/>
    <property type="molecule type" value="Genomic_DNA"/>
</dbReference>
<evidence type="ECO:0000256" key="4">
    <source>
        <dbReference type="ARBA" id="ARBA00022679"/>
    </source>
</evidence>
<evidence type="ECO:0000256" key="2">
    <source>
        <dbReference type="ARBA" id="ARBA00012438"/>
    </source>
</evidence>
<feature type="domain" description="Histidine kinase" evidence="10">
    <location>
        <begin position="348"/>
        <end position="570"/>
    </location>
</feature>
<reference evidence="11 12" key="1">
    <citation type="submission" date="2014-01" db="EMBL/GenBank/DDBJ databases">
        <title>Plasmidome dynamics in the species complex Clostridium novyi sensu lato converts strains of independent lineages into distinctly different pathogens.</title>
        <authorList>
            <person name="Skarin H."/>
            <person name="Segerman B."/>
        </authorList>
    </citation>
    <scope>NUCLEOTIDE SEQUENCE [LARGE SCALE GENOMIC DNA]</scope>
    <source>
        <strain evidence="11 12">4552</strain>
    </source>
</reference>
<dbReference type="InterPro" id="IPR003661">
    <property type="entry name" value="HisK_dim/P_dom"/>
</dbReference>
<dbReference type="Gene3D" id="3.30.565.10">
    <property type="entry name" value="Histidine kinase-like ATPase, C-terminal domain"/>
    <property type="match status" value="1"/>
</dbReference>
<keyword evidence="7" id="KW-0067">ATP-binding</keyword>
<dbReference type="Pfam" id="PF01590">
    <property type="entry name" value="GAF"/>
    <property type="match status" value="1"/>
</dbReference>
<keyword evidence="8" id="KW-0902">Two-component regulatory system</keyword>
<dbReference type="GO" id="GO:0005524">
    <property type="term" value="F:ATP binding"/>
    <property type="evidence" value="ECO:0007669"/>
    <property type="project" value="UniProtKB-KW"/>
</dbReference>
<dbReference type="Proteomes" id="UP000030012">
    <property type="component" value="Unassembled WGS sequence"/>
</dbReference>
<dbReference type="PANTHER" id="PTHR43547">
    <property type="entry name" value="TWO-COMPONENT HISTIDINE KINASE"/>
    <property type="match status" value="1"/>
</dbReference>
<dbReference type="SMART" id="SM00387">
    <property type="entry name" value="HATPase_c"/>
    <property type="match status" value="1"/>
</dbReference>
<dbReference type="InterPro" id="IPR036097">
    <property type="entry name" value="HisK_dim/P_sf"/>
</dbReference>
<dbReference type="SUPFAM" id="SSF55781">
    <property type="entry name" value="GAF domain-like"/>
    <property type="match status" value="1"/>
</dbReference>
<accession>A0A0A0I0H9</accession>
<dbReference type="OrthoDB" id="9801841at2"/>
<dbReference type="Pfam" id="PF00512">
    <property type="entry name" value="HisKA"/>
    <property type="match status" value="1"/>
</dbReference>
<evidence type="ECO:0000256" key="5">
    <source>
        <dbReference type="ARBA" id="ARBA00022741"/>
    </source>
</evidence>
<dbReference type="AlphaFoldDB" id="A0A0A0I0H9"/>
<dbReference type="InterPro" id="IPR003594">
    <property type="entry name" value="HATPase_dom"/>
</dbReference>
<dbReference type="InterPro" id="IPR005467">
    <property type="entry name" value="His_kinase_dom"/>
</dbReference>
<dbReference type="SMART" id="SM00065">
    <property type="entry name" value="GAF"/>
    <property type="match status" value="1"/>
</dbReference>
<evidence type="ECO:0000256" key="8">
    <source>
        <dbReference type="ARBA" id="ARBA00023012"/>
    </source>
</evidence>
<keyword evidence="9" id="KW-0175">Coiled coil</keyword>
<feature type="non-terminal residue" evidence="11">
    <location>
        <position position="1"/>
    </location>
</feature>
<dbReference type="InterPro" id="IPR004358">
    <property type="entry name" value="Sig_transdc_His_kin-like_C"/>
</dbReference>
<dbReference type="FunFam" id="1.10.287.130:FF:000001">
    <property type="entry name" value="Two-component sensor histidine kinase"/>
    <property type="match status" value="1"/>
</dbReference>
<evidence type="ECO:0000256" key="7">
    <source>
        <dbReference type="ARBA" id="ARBA00022840"/>
    </source>
</evidence>
<comment type="catalytic activity">
    <reaction evidence="1">
        <text>ATP + protein L-histidine = ADP + protein N-phospho-L-histidine.</text>
        <dbReference type="EC" id="2.7.13.3"/>
    </reaction>
</comment>
<keyword evidence="5" id="KW-0547">Nucleotide-binding</keyword>
<keyword evidence="6 11" id="KW-0418">Kinase</keyword>
<dbReference type="InterPro" id="IPR003018">
    <property type="entry name" value="GAF"/>
</dbReference>
<dbReference type="Gene3D" id="1.10.287.130">
    <property type="match status" value="1"/>
</dbReference>
<dbReference type="CDD" id="cd00082">
    <property type="entry name" value="HisKA"/>
    <property type="match status" value="1"/>
</dbReference>
<evidence type="ECO:0000313" key="11">
    <source>
        <dbReference type="EMBL" id="KGM94237.1"/>
    </source>
</evidence>
<evidence type="ECO:0000256" key="1">
    <source>
        <dbReference type="ARBA" id="ARBA00000085"/>
    </source>
</evidence>
<dbReference type="PANTHER" id="PTHR43547:SF2">
    <property type="entry name" value="HYBRID SIGNAL TRANSDUCTION HISTIDINE KINASE C"/>
    <property type="match status" value="1"/>
</dbReference>
<dbReference type="InterPro" id="IPR029016">
    <property type="entry name" value="GAF-like_dom_sf"/>
</dbReference>
<dbReference type="InterPro" id="IPR036890">
    <property type="entry name" value="HATPase_C_sf"/>
</dbReference>
<dbReference type="RefSeq" id="WP_039256245.1">
    <property type="nucleotide sequence ID" value="NZ_JENJ01000082.1"/>
</dbReference>
<evidence type="ECO:0000256" key="3">
    <source>
        <dbReference type="ARBA" id="ARBA00022553"/>
    </source>
</evidence>
<dbReference type="PRINTS" id="PR00344">
    <property type="entry name" value="BCTRLSENSOR"/>
</dbReference>
<dbReference type="SUPFAM" id="SSF47384">
    <property type="entry name" value="Homodimeric domain of signal transducing histidine kinase"/>
    <property type="match status" value="1"/>
</dbReference>
<proteinExistence type="predicted"/>
<evidence type="ECO:0000256" key="6">
    <source>
        <dbReference type="ARBA" id="ARBA00022777"/>
    </source>
</evidence>
<dbReference type="CDD" id="cd16922">
    <property type="entry name" value="HATPase_EvgS-ArcB-TorS-like"/>
    <property type="match status" value="1"/>
</dbReference>
<sequence length="601" mass="68983">MKFIKKMANTNPNNFLSMYILIKAEFYRVKNKGYKLERLYDEAIKIATKNNMINNIALISEIAGNHYKSQGNMTVSKLYLIQAYTFYKRWGCKLKVKDLENKYPEIFKKNSSYGKNDCSLINNIGNKLYIDDMFECSIEMKRSKYEFMKFIKAFQSISGEIVLENLLKELMINLIASVGAERGCLILNKNNKLFIEAEGEGDDVCSIMENPITLDEYTKVSKLLVNYVVRTKKSILLNDGKCEDIVFDDKYIVDNKVKSILCTPIIAKEKIIGIIYLENRFSSGVFNEKRLDIVELIASQAAISIENAFMYKKINELNKQLKKTVDERTKLLNESIKYEEMRTEFFANISHELRTPLNVIFSGYQMLNLLLENENLDNKQKVDKYMDTMKQNCYRLVRLINNLIDITKIDSGFFKLNMINVNIVSTVETITLSVAQYIESKGINLIFDTFVEEKVMACDVDKIERIILNLLSNAVKFTNKGGNIFVTMYEEDNNIIISVKDDGIGIPEEKQAIIFDRFIQVDKSLSRNREGSGIGLALVKSIVELHGGNISLKSKLGRGSEFIIKLPCNVLEKQNKSAKKYSNANSNKIEKIMIEFSDIYS</sequence>